<feature type="domain" description="DOG1" evidence="11">
    <location>
        <begin position="241"/>
        <end position="457"/>
    </location>
</feature>
<dbReference type="Pfam" id="PF07716">
    <property type="entry name" value="bZIP_2"/>
    <property type="match status" value="1"/>
</dbReference>
<keyword evidence="5" id="KW-0010">Activator</keyword>
<keyword evidence="8" id="KW-0175">Coiled coil</keyword>
<dbReference type="GO" id="GO:0043565">
    <property type="term" value="F:sequence-specific DNA binding"/>
    <property type="evidence" value="ECO:0007669"/>
    <property type="project" value="UniProtKB-ARBA"/>
</dbReference>
<dbReference type="Proteomes" id="UP001627284">
    <property type="component" value="Unassembled WGS sequence"/>
</dbReference>
<evidence type="ECO:0000256" key="5">
    <source>
        <dbReference type="ARBA" id="ARBA00023159"/>
    </source>
</evidence>
<comment type="similarity">
    <text evidence="2">Belongs to the bZIP family.</text>
</comment>
<dbReference type="InterPro" id="IPR025422">
    <property type="entry name" value="TGA_domain"/>
</dbReference>
<dbReference type="PANTHER" id="PTHR45693">
    <property type="entry name" value="TRANSCRIPTION FACTOR TGA9"/>
    <property type="match status" value="1"/>
</dbReference>
<keyword evidence="6" id="KW-0804">Transcription</keyword>
<comment type="caution">
    <text evidence="12">The sequence shown here is derived from an EMBL/GenBank/DDBJ whole genome shotgun (WGS) entry which is preliminary data.</text>
</comment>
<comment type="subcellular location">
    <subcellularLocation>
        <location evidence="1">Nucleus</location>
    </subcellularLocation>
</comment>
<evidence type="ECO:0000256" key="9">
    <source>
        <dbReference type="SAM" id="MobiDB-lite"/>
    </source>
</evidence>
<organism evidence="12 13">
    <name type="scientific">Solanum stoloniferum</name>
    <dbReference type="NCBI Taxonomy" id="62892"/>
    <lineage>
        <taxon>Eukaryota</taxon>
        <taxon>Viridiplantae</taxon>
        <taxon>Streptophyta</taxon>
        <taxon>Embryophyta</taxon>
        <taxon>Tracheophyta</taxon>
        <taxon>Spermatophyta</taxon>
        <taxon>Magnoliopsida</taxon>
        <taxon>eudicotyledons</taxon>
        <taxon>Gunneridae</taxon>
        <taxon>Pentapetalae</taxon>
        <taxon>asterids</taxon>
        <taxon>lamiids</taxon>
        <taxon>Solanales</taxon>
        <taxon>Solanaceae</taxon>
        <taxon>Solanoideae</taxon>
        <taxon>Solaneae</taxon>
        <taxon>Solanum</taxon>
    </lineage>
</organism>
<reference evidence="12 13" key="1">
    <citation type="submission" date="2024-05" db="EMBL/GenBank/DDBJ databases">
        <title>De novo assembly of an allotetraploid wild potato.</title>
        <authorList>
            <person name="Hosaka A.J."/>
        </authorList>
    </citation>
    <scope>NUCLEOTIDE SEQUENCE [LARGE SCALE GENOMIC DNA]</scope>
    <source>
        <tissue evidence="12">Young leaves</tissue>
    </source>
</reference>
<evidence type="ECO:0000256" key="1">
    <source>
        <dbReference type="ARBA" id="ARBA00004123"/>
    </source>
</evidence>
<feature type="domain" description="BZIP" evidence="10">
    <location>
        <begin position="165"/>
        <end position="209"/>
    </location>
</feature>
<dbReference type="Pfam" id="PF14144">
    <property type="entry name" value="DOG1"/>
    <property type="match status" value="1"/>
</dbReference>
<name>A0ABD2R5Q2_9SOLN</name>
<feature type="compositionally biased region" description="Basic and acidic residues" evidence="9">
    <location>
        <begin position="159"/>
        <end position="168"/>
    </location>
</feature>
<accession>A0ABD2R5Q2</accession>
<evidence type="ECO:0000259" key="11">
    <source>
        <dbReference type="PROSITE" id="PS51806"/>
    </source>
</evidence>
<feature type="coiled-coil region" evidence="8">
    <location>
        <begin position="186"/>
        <end position="213"/>
    </location>
</feature>
<keyword evidence="7" id="KW-0539">Nucleus</keyword>
<dbReference type="SMART" id="SM00338">
    <property type="entry name" value="BRLZ"/>
    <property type="match status" value="1"/>
</dbReference>
<evidence type="ECO:0000256" key="6">
    <source>
        <dbReference type="ARBA" id="ARBA00023163"/>
    </source>
</evidence>
<evidence type="ECO:0000313" key="13">
    <source>
        <dbReference type="Proteomes" id="UP001627284"/>
    </source>
</evidence>
<feature type="region of interest" description="Disordered" evidence="9">
    <location>
        <begin position="74"/>
        <end position="184"/>
    </location>
</feature>
<keyword evidence="13" id="KW-1185">Reference proteome</keyword>
<dbReference type="PROSITE" id="PS51806">
    <property type="entry name" value="DOG1"/>
    <property type="match status" value="1"/>
</dbReference>
<dbReference type="SUPFAM" id="SSF57959">
    <property type="entry name" value="Leucine zipper domain"/>
    <property type="match status" value="1"/>
</dbReference>
<dbReference type="InterPro" id="IPR004827">
    <property type="entry name" value="bZIP"/>
</dbReference>
<gene>
    <name evidence="12" type="ORF">AABB24_037703</name>
</gene>
<dbReference type="AlphaFoldDB" id="A0ABD2R5Q2"/>
<dbReference type="Gene3D" id="1.20.5.170">
    <property type="match status" value="1"/>
</dbReference>
<dbReference type="EMBL" id="JBJKTR010000022">
    <property type="protein sequence ID" value="KAL3327137.1"/>
    <property type="molecule type" value="Genomic_DNA"/>
</dbReference>
<sequence>MNSSNNQISFINQHQFFHDPQQQQQQQMENHKNHQISFGLSSANPENFISKENNGGAYDLGELDQALFLYLDGQDPSSSSIQDQRQNNYGMRPPTLNIFPSQPMHIEPSSIKANNNGLVSQATNGSKKSSQPSIDKSEPPKVTKGEGSRKVPTSSPEQDAPKTSDPKTLRRLAQNREAARKSRIRKKAYVQQLETSRIRLTQLEHEIQRAKSQGFHVGGNVLLGGDQGFQLINRTNISSDAAVFDLEYARWLEEHHRLICELRNAIHEEQLHEDELRIYVENCVVHYDNIMNLKGMLAKSDVFHLVSGLWKSPAERCFLWIGDFRPSELLKIIMCQIEALTENQLLGMCGLQKSTQEAEDALSQGLEALNQSLSDTIIASDALILGNNNENMGNYMALAINQLSTVEAFLRQADNLRHQTIHRLHQILTTRQAARCFIAIGDYFHRLRALSSLWLARPRHE</sequence>
<dbReference type="PROSITE" id="PS50217">
    <property type="entry name" value="BZIP"/>
    <property type="match status" value="1"/>
</dbReference>
<evidence type="ECO:0000313" key="12">
    <source>
        <dbReference type="EMBL" id="KAL3327137.1"/>
    </source>
</evidence>
<evidence type="ECO:0000256" key="2">
    <source>
        <dbReference type="ARBA" id="ARBA00007163"/>
    </source>
</evidence>
<protein>
    <submittedName>
        <fullName evidence="12">Uncharacterized protein</fullName>
    </submittedName>
</protein>
<dbReference type="FunFam" id="1.20.5.170:FF:000019">
    <property type="entry name" value="BZIP family transcription factor"/>
    <property type="match status" value="1"/>
</dbReference>
<feature type="compositionally biased region" description="Polar residues" evidence="9">
    <location>
        <begin position="75"/>
        <end position="89"/>
    </location>
</feature>
<proteinExistence type="inferred from homology"/>
<evidence type="ECO:0000256" key="4">
    <source>
        <dbReference type="ARBA" id="ARBA00023125"/>
    </source>
</evidence>
<feature type="compositionally biased region" description="Polar residues" evidence="9">
    <location>
        <begin position="111"/>
        <end position="134"/>
    </location>
</feature>
<feature type="compositionally biased region" description="Basic and acidic residues" evidence="9">
    <location>
        <begin position="135"/>
        <end position="149"/>
    </location>
</feature>
<dbReference type="GO" id="GO:0005634">
    <property type="term" value="C:nucleus"/>
    <property type="evidence" value="ECO:0007669"/>
    <property type="project" value="UniProtKB-SubCell"/>
</dbReference>
<evidence type="ECO:0000256" key="7">
    <source>
        <dbReference type="ARBA" id="ARBA00023242"/>
    </source>
</evidence>
<dbReference type="PANTHER" id="PTHR45693:SF13">
    <property type="entry name" value="TRANSCRIPTION FACTOR TGA10"/>
    <property type="match status" value="1"/>
</dbReference>
<keyword evidence="3" id="KW-0805">Transcription regulation</keyword>
<dbReference type="InterPro" id="IPR046347">
    <property type="entry name" value="bZIP_sf"/>
</dbReference>
<evidence type="ECO:0000259" key="10">
    <source>
        <dbReference type="PROSITE" id="PS50217"/>
    </source>
</evidence>
<evidence type="ECO:0000256" key="8">
    <source>
        <dbReference type="SAM" id="Coils"/>
    </source>
</evidence>
<keyword evidence="4" id="KW-0238">DNA-binding</keyword>
<evidence type="ECO:0000256" key="3">
    <source>
        <dbReference type="ARBA" id="ARBA00023015"/>
    </source>
</evidence>
<dbReference type="PROSITE" id="PS00036">
    <property type="entry name" value="BZIP_BASIC"/>
    <property type="match status" value="1"/>
</dbReference>